<evidence type="ECO:0000256" key="4">
    <source>
        <dbReference type="PROSITE-ProRule" id="PRU00703"/>
    </source>
</evidence>
<dbReference type="GO" id="GO:0016853">
    <property type="term" value="F:isomerase activity"/>
    <property type="evidence" value="ECO:0007669"/>
    <property type="project" value="UniProtKB-KW"/>
</dbReference>
<protein>
    <submittedName>
        <fullName evidence="8">Putative arabinose 5-phosphate isomerase</fullName>
    </submittedName>
</protein>
<dbReference type="EMBL" id="NCVQ01000006">
    <property type="protein sequence ID" value="PWZ22896.1"/>
    <property type="molecule type" value="Genomic_DNA"/>
</dbReference>
<dbReference type="PROSITE" id="PS51464">
    <property type="entry name" value="SIS"/>
    <property type="match status" value="1"/>
</dbReference>
<name>A0A3L6EPK5_MAIZE</name>
<dbReference type="Gene3D" id="3.40.50.10490">
    <property type="entry name" value="Glucose-6-phosphate isomerase like protein, domain 1"/>
    <property type="match status" value="1"/>
</dbReference>
<dbReference type="PANTHER" id="PTHR47476:SF2">
    <property type="entry name" value="ARABINOSE 5-PHOSPHATE ISOMERASE-RELATED"/>
    <property type="match status" value="1"/>
</dbReference>
<keyword evidence="8" id="KW-0413">Isomerase</keyword>
<evidence type="ECO:0000256" key="3">
    <source>
        <dbReference type="ARBA" id="ARBA00023122"/>
    </source>
</evidence>
<dbReference type="InterPro" id="IPR035474">
    <property type="entry name" value="SIS_Kpsf"/>
</dbReference>
<evidence type="ECO:0000256" key="2">
    <source>
        <dbReference type="ARBA" id="ARBA00022737"/>
    </source>
</evidence>
<comment type="similarity">
    <text evidence="1">Belongs to the SIS family. GutQ/KpsF subfamily.</text>
</comment>
<feature type="region of interest" description="Disordered" evidence="5">
    <location>
        <begin position="68"/>
        <end position="87"/>
    </location>
</feature>
<evidence type="ECO:0000256" key="1">
    <source>
        <dbReference type="ARBA" id="ARBA00008165"/>
    </source>
</evidence>
<dbReference type="CDD" id="cd04604">
    <property type="entry name" value="CBS_pair_SIS_assoc"/>
    <property type="match status" value="1"/>
</dbReference>
<accession>A0A3L6EPK5</accession>
<evidence type="ECO:0000313" key="9">
    <source>
        <dbReference type="Proteomes" id="UP000251960"/>
    </source>
</evidence>
<dbReference type="InterPro" id="IPR000644">
    <property type="entry name" value="CBS_dom"/>
</dbReference>
<proteinExistence type="inferred from homology"/>
<dbReference type="ExpressionAtlas" id="A0A3L6EPK5">
    <property type="expression patterns" value="baseline and differential"/>
</dbReference>
<dbReference type="Pfam" id="PF01380">
    <property type="entry name" value="SIS"/>
    <property type="match status" value="1"/>
</dbReference>
<dbReference type="GO" id="GO:0005975">
    <property type="term" value="P:carbohydrate metabolic process"/>
    <property type="evidence" value="ECO:0007669"/>
    <property type="project" value="InterPro"/>
</dbReference>
<sequence>MHAPRTDDSERQPIVQCKLVDYCLIRTVGCVTFSTPRAPSLLPFGCVPASPQIRCPALSTRQFLERPARATPSPPMGSLPAPASAEFAPRPRGRATVVASDLAPLFSAQRRHLDHFFDRLDMAQAAAFAQALLDAPGAVFFTGVGKSGIVARKTAQTLASLGLARAGFLAPVDALHGDIGALFPGDVLVILSKSGASDELLALAPCARAKGAYLVSLTSAASGDDCPLAAACDLNVHLPLQGEVCPFGLAPVTSTAIQMVFGDTVIAAIMEARRLSRDQYASNHPAGKIGKTLIFKVKDVMKKQNELPLCKEGDMIMDQLTELTSKGCGCLLVVDEEHHLIGTFTDGDLRRTLKASGPAIFSLTVGEMCNRNPRTITAEAMAVEAMEKMEAPPSPVQFLPVVNENNVVCGIITLHGLVSAGL</sequence>
<dbReference type="FunFam" id="3.10.580.10:FF:000039">
    <property type="entry name" value="Putative arabinose 5-phosphate isomerase"/>
    <property type="match status" value="1"/>
</dbReference>
<comment type="caution">
    <text evidence="8">The sequence shown here is derived from an EMBL/GenBank/DDBJ whole genome shotgun (WGS) entry which is preliminary data.</text>
</comment>
<dbReference type="GO" id="GO:0097367">
    <property type="term" value="F:carbohydrate derivative binding"/>
    <property type="evidence" value="ECO:0007669"/>
    <property type="project" value="InterPro"/>
</dbReference>
<dbReference type="InterPro" id="IPR046348">
    <property type="entry name" value="SIS_dom_sf"/>
</dbReference>
<dbReference type="PROSITE" id="PS51371">
    <property type="entry name" value="CBS"/>
    <property type="match status" value="2"/>
</dbReference>
<dbReference type="NCBIfam" id="TIGR00393">
    <property type="entry name" value="kpsF"/>
    <property type="match status" value="1"/>
</dbReference>
<keyword evidence="2" id="KW-0677">Repeat</keyword>
<dbReference type="GO" id="GO:1901135">
    <property type="term" value="P:carbohydrate derivative metabolic process"/>
    <property type="evidence" value="ECO:0007669"/>
    <property type="project" value="InterPro"/>
</dbReference>
<dbReference type="PANTHER" id="PTHR47476">
    <property type="match status" value="1"/>
</dbReference>
<dbReference type="Proteomes" id="UP000251960">
    <property type="component" value="Chromosome 5"/>
</dbReference>
<dbReference type="InterPro" id="IPR004800">
    <property type="entry name" value="KdsD/KpsF-type"/>
</dbReference>
<evidence type="ECO:0000259" key="6">
    <source>
        <dbReference type="PROSITE" id="PS51371"/>
    </source>
</evidence>
<dbReference type="SUPFAM" id="SSF53697">
    <property type="entry name" value="SIS domain"/>
    <property type="match status" value="1"/>
</dbReference>
<keyword evidence="3 4" id="KW-0129">CBS domain</keyword>
<evidence type="ECO:0000313" key="8">
    <source>
        <dbReference type="EMBL" id="PWZ22896.1"/>
    </source>
</evidence>
<reference evidence="8 9" key="1">
    <citation type="journal article" date="2018" name="Nat. Genet.">
        <title>Extensive intraspecific gene order and gene structural variations between Mo17 and other maize genomes.</title>
        <authorList>
            <person name="Sun S."/>
            <person name="Zhou Y."/>
            <person name="Chen J."/>
            <person name="Shi J."/>
            <person name="Zhao H."/>
            <person name="Zhao H."/>
            <person name="Song W."/>
            <person name="Zhang M."/>
            <person name="Cui Y."/>
            <person name="Dong X."/>
            <person name="Liu H."/>
            <person name="Ma X."/>
            <person name="Jiao Y."/>
            <person name="Wang B."/>
            <person name="Wei X."/>
            <person name="Stein J.C."/>
            <person name="Glaubitz J.C."/>
            <person name="Lu F."/>
            <person name="Yu G."/>
            <person name="Liang C."/>
            <person name="Fengler K."/>
            <person name="Li B."/>
            <person name="Rafalski A."/>
            <person name="Schnable P.S."/>
            <person name="Ware D.H."/>
            <person name="Buckler E.S."/>
            <person name="Lai J."/>
        </authorList>
    </citation>
    <scope>NUCLEOTIDE SEQUENCE [LARGE SCALE GENOMIC DNA]</scope>
    <source>
        <strain evidence="9">cv. Missouri 17</strain>
        <tissue evidence="8">Seedling</tissue>
    </source>
</reference>
<dbReference type="Gene3D" id="3.10.580.10">
    <property type="entry name" value="CBS-domain"/>
    <property type="match status" value="1"/>
</dbReference>
<dbReference type="InterPro" id="IPR046342">
    <property type="entry name" value="CBS_dom_sf"/>
</dbReference>
<dbReference type="CDD" id="cd05014">
    <property type="entry name" value="SIS_Kpsf"/>
    <property type="match status" value="1"/>
</dbReference>
<dbReference type="AlphaFoldDB" id="A0A3L6EPK5"/>
<feature type="domain" description="SIS" evidence="7">
    <location>
        <begin position="128"/>
        <end position="275"/>
    </location>
</feature>
<feature type="domain" description="CBS" evidence="6">
    <location>
        <begin position="369"/>
        <end position="422"/>
    </location>
</feature>
<evidence type="ECO:0000259" key="7">
    <source>
        <dbReference type="PROSITE" id="PS51464"/>
    </source>
</evidence>
<dbReference type="InterPro" id="IPR001347">
    <property type="entry name" value="SIS_dom"/>
</dbReference>
<feature type="domain" description="CBS" evidence="6">
    <location>
        <begin position="301"/>
        <end position="360"/>
    </location>
</feature>
<gene>
    <name evidence="8" type="primary">SETH3_0</name>
    <name evidence="8" type="ORF">Zm00014a_013289</name>
</gene>
<organism evidence="8 9">
    <name type="scientific">Zea mays</name>
    <name type="common">Maize</name>
    <dbReference type="NCBI Taxonomy" id="4577"/>
    <lineage>
        <taxon>Eukaryota</taxon>
        <taxon>Viridiplantae</taxon>
        <taxon>Streptophyta</taxon>
        <taxon>Embryophyta</taxon>
        <taxon>Tracheophyta</taxon>
        <taxon>Spermatophyta</taxon>
        <taxon>Magnoliopsida</taxon>
        <taxon>Liliopsida</taxon>
        <taxon>Poales</taxon>
        <taxon>Poaceae</taxon>
        <taxon>PACMAD clade</taxon>
        <taxon>Panicoideae</taxon>
        <taxon>Andropogonodae</taxon>
        <taxon>Andropogoneae</taxon>
        <taxon>Tripsacinae</taxon>
        <taxon>Zea</taxon>
    </lineage>
</organism>
<evidence type="ECO:0000256" key="5">
    <source>
        <dbReference type="SAM" id="MobiDB-lite"/>
    </source>
</evidence>
<dbReference type="Pfam" id="PF00571">
    <property type="entry name" value="CBS"/>
    <property type="match status" value="2"/>
</dbReference>